<evidence type="ECO:0000313" key="2">
    <source>
        <dbReference type="EMBL" id="SHJ55117.1"/>
    </source>
</evidence>
<accession>A0A1M6K8E7</accession>
<keyword evidence="1" id="KW-0732">Signal</keyword>
<dbReference type="EMBL" id="FQYP01000010">
    <property type="protein sequence ID" value="SHJ55117.1"/>
    <property type="molecule type" value="Genomic_DNA"/>
</dbReference>
<sequence length="211" mass="23580">MKTITLLFSLFLSLVCIAKDDNGLVVKQDGLVVEVMDFEEGDKLKLFEVETGDHILSKSYSHIDLSQLPVGSYILENSQGQSVVIDRLEEELMIEGAVFAQDENFEVEDSMMADAGESTDVEEGFIKNYVDTNQNLLDIHRDGDIVTVLNFEEGDKLKLFEVKDTVHVLSKTTNVIDLSLLPVGVYLLENNNGDSVIVEKFIETQNNLSEL</sequence>
<feature type="chain" id="PRO_5013155649" description="Por secretion system C-terminal sorting domain-containing protein" evidence="1">
    <location>
        <begin position="19"/>
        <end position="211"/>
    </location>
</feature>
<evidence type="ECO:0008006" key="4">
    <source>
        <dbReference type="Google" id="ProtNLM"/>
    </source>
</evidence>
<keyword evidence="3" id="KW-1185">Reference proteome</keyword>
<dbReference type="Proteomes" id="UP000184432">
    <property type="component" value="Unassembled WGS sequence"/>
</dbReference>
<reference evidence="3" key="1">
    <citation type="submission" date="2016-11" db="EMBL/GenBank/DDBJ databases">
        <authorList>
            <person name="Varghese N."/>
            <person name="Submissions S."/>
        </authorList>
    </citation>
    <scope>NUCLEOTIDE SEQUENCE [LARGE SCALE GENOMIC DNA]</scope>
    <source>
        <strain evidence="3">DSM 22623</strain>
    </source>
</reference>
<dbReference type="AlphaFoldDB" id="A0A1M6K8E7"/>
<name>A0A1M6K8E7_9FLAO</name>
<protein>
    <recommendedName>
        <fullName evidence="4">Por secretion system C-terminal sorting domain-containing protein</fullName>
    </recommendedName>
</protein>
<evidence type="ECO:0000313" key="3">
    <source>
        <dbReference type="Proteomes" id="UP000184432"/>
    </source>
</evidence>
<evidence type="ECO:0000256" key="1">
    <source>
        <dbReference type="SAM" id="SignalP"/>
    </source>
</evidence>
<gene>
    <name evidence="2" type="ORF">SAMN04488508_110125</name>
</gene>
<proteinExistence type="predicted"/>
<organism evidence="2 3">
    <name type="scientific">Aquimarina spongiae</name>
    <dbReference type="NCBI Taxonomy" id="570521"/>
    <lineage>
        <taxon>Bacteria</taxon>
        <taxon>Pseudomonadati</taxon>
        <taxon>Bacteroidota</taxon>
        <taxon>Flavobacteriia</taxon>
        <taxon>Flavobacteriales</taxon>
        <taxon>Flavobacteriaceae</taxon>
        <taxon>Aquimarina</taxon>
    </lineage>
</organism>
<feature type="signal peptide" evidence="1">
    <location>
        <begin position="1"/>
        <end position="18"/>
    </location>
</feature>
<dbReference type="STRING" id="570521.SAMN04488508_110125"/>